<dbReference type="EMBL" id="JH816527">
    <property type="protein sequence ID" value="EKC37244.1"/>
    <property type="molecule type" value="Genomic_DNA"/>
</dbReference>
<proteinExistence type="predicted"/>
<sequence>MKRSTDKIMRSVCLAFIFACVLISIVHCQWSDYYRGGGRSGNYYGGYGLEGGIIGGGYDRWNSGLDQFGGGRLLDQVNVLYLNKTNFIKCEQSYCQGQEPHMLESEPHM</sequence>
<reference evidence="1" key="1">
    <citation type="journal article" date="2012" name="Nature">
        <title>The oyster genome reveals stress adaptation and complexity of shell formation.</title>
        <authorList>
            <person name="Zhang G."/>
            <person name="Fang X."/>
            <person name="Guo X."/>
            <person name="Li L."/>
            <person name="Luo R."/>
            <person name="Xu F."/>
            <person name="Yang P."/>
            <person name="Zhang L."/>
            <person name="Wang X."/>
            <person name="Qi H."/>
            <person name="Xiong Z."/>
            <person name="Que H."/>
            <person name="Xie Y."/>
            <person name="Holland P.W."/>
            <person name="Paps J."/>
            <person name="Zhu Y."/>
            <person name="Wu F."/>
            <person name="Chen Y."/>
            <person name="Wang J."/>
            <person name="Peng C."/>
            <person name="Meng J."/>
            <person name="Yang L."/>
            <person name="Liu J."/>
            <person name="Wen B."/>
            <person name="Zhang N."/>
            <person name="Huang Z."/>
            <person name="Zhu Q."/>
            <person name="Feng Y."/>
            <person name="Mount A."/>
            <person name="Hedgecock D."/>
            <person name="Xu Z."/>
            <person name="Liu Y."/>
            <person name="Domazet-Loso T."/>
            <person name="Du Y."/>
            <person name="Sun X."/>
            <person name="Zhang S."/>
            <person name="Liu B."/>
            <person name="Cheng P."/>
            <person name="Jiang X."/>
            <person name="Li J."/>
            <person name="Fan D."/>
            <person name="Wang W."/>
            <person name="Fu W."/>
            <person name="Wang T."/>
            <person name="Wang B."/>
            <person name="Zhang J."/>
            <person name="Peng Z."/>
            <person name="Li Y."/>
            <person name="Li N."/>
            <person name="Wang J."/>
            <person name="Chen M."/>
            <person name="He Y."/>
            <person name="Tan F."/>
            <person name="Song X."/>
            <person name="Zheng Q."/>
            <person name="Huang R."/>
            <person name="Yang H."/>
            <person name="Du X."/>
            <person name="Chen L."/>
            <person name="Yang M."/>
            <person name="Gaffney P.M."/>
            <person name="Wang S."/>
            <person name="Luo L."/>
            <person name="She Z."/>
            <person name="Ming Y."/>
            <person name="Huang W."/>
            <person name="Zhang S."/>
            <person name="Huang B."/>
            <person name="Zhang Y."/>
            <person name="Qu T."/>
            <person name="Ni P."/>
            <person name="Miao G."/>
            <person name="Wang J."/>
            <person name="Wang Q."/>
            <person name="Steinberg C.E."/>
            <person name="Wang H."/>
            <person name="Li N."/>
            <person name="Qian L."/>
            <person name="Zhang G."/>
            <person name="Li Y."/>
            <person name="Yang H."/>
            <person name="Liu X."/>
            <person name="Wang J."/>
            <person name="Yin Y."/>
            <person name="Wang J."/>
        </authorList>
    </citation>
    <scope>NUCLEOTIDE SEQUENCE [LARGE SCALE GENOMIC DNA]</scope>
    <source>
        <strain evidence="1">05x7-T-G4-1.051#20</strain>
    </source>
</reference>
<organism evidence="1">
    <name type="scientific">Magallana gigas</name>
    <name type="common">Pacific oyster</name>
    <name type="synonym">Crassostrea gigas</name>
    <dbReference type="NCBI Taxonomy" id="29159"/>
    <lineage>
        <taxon>Eukaryota</taxon>
        <taxon>Metazoa</taxon>
        <taxon>Spiralia</taxon>
        <taxon>Lophotrochozoa</taxon>
        <taxon>Mollusca</taxon>
        <taxon>Bivalvia</taxon>
        <taxon>Autobranchia</taxon>
        <taxon>Pteriomorphia</taxon>
        <taxon>Ostreida</taxon>
        <taxon>Ostreoidea</taxon>
        <taxon>Ostreidae</taxon>
        <taxon>Magallana</taxon>
    </lineage>
</organism>
<dbReference type="AlphaFoldDB" id="K1R188"/>
<accession>K1R188</accession>
<gene>
    <name evidence="1" type="ORF">CGI_10018557</name>
</gene>
<evidence type="ECO:0000313" key="1">
    <source>
        <dbReference type="EMBL" id="EKC37244.1"/>
    </source>
</evidence>
<protein>
    <submittedName>
        <fullName evidence="1">Uncharacterized protein</fullName>
    </submittedName>
</protein>
<name>K1R188_MAGGI</name>
<dbReference type="InParanoid" id="K1R188"/>
<dbReference type="HOGENOM" id="CLU_2186477_0_0_1"/>